<proteinExistence type="predicted"/>
<dbReference type="EMBL" id="PEWV01000066">
    <property type="protein sequence ID" value="PIU41225.1"/>
    <property type="molecule type" value="Genomic_DNA"/>
</dbReference>
<gene>
    <name evidence="1" type="ORF">COS99_06555</name>
</gene>
<evidence type="ECO:0008006" key="3">
    <source>
        <dbReference type="Google" id="ProtNLM"/>
    </source>
</evidence>
<sequence>MEFEEFLKKVSKLAVIEAEALYSGTAKRASVEVQLSRWHKAGKLIQLKRGLYVLSETYRKTEIYGLAVAAVLHRPSYLSLEKALEFHNLIPEQVAAYTSVTSNRPAVFKTGLGDFKYTHIQKSFFWGYTAATLNGQTAFVALPEKALLDFFYLRHGPATEAYIDELRLQNLEDLDEKRLIQFAKKMNKPKLFRVAEQLKQRIIAKKRLEKKK</sequence>
<evidence type="ECO:0000313" key="1">
    <source>
        <dbReference type="EMBL" id="PIU41225.1"/>
    </source>
</evidence>
<evidence type="ECO:0000313" key="2">
    <source>
        <dbReference type="Proteomes" id="UP000230052"/>
    </source>
</evidence>
<protein>
    <recommendedName>
        <fullName evidence="3">Transcriptional regulator, AbiEi antitoxin, Type IV TA system</fullName>
    </recommendedName>
</protein>
<dbReference type="Proteomes" id="UP000230052">
    <property type="component" value="Unassembled WGS sequence"/>
</dbReference>
<name>A0A2J0KS52_9BACT</name>
<reference evidence="1 2" key="1">
    <citation type="submission" date="2017-09" db="EMBL/GenBank/DDBJ databases">
        <title>Depth-based differentiation of microbial function through sediment-hosted aquifers and enrichment of novel symbionts in the deep terrestrial subsurface.</title>
        <authorList>
            <person name="Probst A.J."/>
            <person name="Ladd B."/>
            <person name="Jarett J.K."/>
            <person name="Geller-Mcgrath D.E."/>
            <person name="Sieber C.M."/>
            <person name="Emerson J.B."/>
            <person name="Anantharaman K."/>
            <person name="Thomas B.C."/>
            <person name="Malmstrom R."/>
            <person name="Stieglmeier M."/>
            <person name="Klingl A."/>
            <person name="Woyke T."/>
            <person name="Ryan C.M."/>
            <person name="Banfield J.F."/>
        </authorList>
    </citation>
    <scope>NUCLEOTIDE SEQUENCE [LARGE SCALE GENOMIC DNA]</scope>
    <source>
        <strain evidence="1">CG07_land_8_20_14_0_80_42_15</strain>
    </source>
</reference>
<organism evidence="1 2">
    <name type="scientific">Candidatus Aquitaenariimonas noxiae</name>
    <dbReference type="NCBI Taxonomy" id="1974741"/>
    <lineage>
        <taxon>Bacteria</taxon>
        <taxon>Pseudomonadati</taxon>
        <taxon>Candidatus Omnitrophota</taxon>
        <taxon>Candidatus Aquitaenariimonas</taxon>
    </lineage>
</organism>
<comment type="caution">
    <text evidence="1">The sequence shown here is derived from an EMBL/GenBank/DDBJ whole genome shotgun (WGS) entry which is preliminary data.</text>
</comment>
<dbReference type="AlphaFoldDB" id="A0A2J0KS52"/>
<accession>A0A2J0KS52</accession>